<reference evidence="1 2" key="1">
    <citation type="submission" date="2017-12" db="EMBL/GenBank/DDBJ databases">
        <title>Sequencing the genomes of 1000 Actinobacteria strains.</title>
        <authorList>
            <person name="Klenk H.-P."/>
        </authorList>
    </citation>
    <scope>NUCLEOTIDE SEQUENCE [LARGE SCALE GENOMIC DNA]</scope>
    <source>
        <strain evidence="1 2">DSM 44489</strain>
    </source>
</reference>
<dbReference type="EMBL" id="PJMW01000002">
    <property type="protein sequence ID" value="PKV81149.1"/>
    <property type="molecule type" value="Genomic_DNA"/>
</dbReference>
<evidence type="ECO:0000313" key="2">
    <source>
        <dbReference type="Proteomes" id="UP000233766"/>
    </source>
</evidence>
<comment type="caution">
    <text evidence="1">The sequence shown here is derived from an EMBL/GenBank/DDBJ whole genome shotgun (WGS) entry which is preliminary data.</text>
</comment>
<protein>
    <submittedName>
        <fullName evidence="1">Uncharacterized protein</fullName>
    </submittedName>
</protein>
<evidence type="ECO:0000313" key="1">
    <source>
        <dbReference type="EMBL" id="PKV81149.1"/>
    </source>
</evidence>
<dbReference type="AlphaFoldDB" id="A0A2N3VHS4"/>
<sequence>MTQNMRNERGLSGHDLATRMIAAFDTLSELEMLAARCAADGISLRIVCDAINSELADAVMGAPDAAIENQEELLAALTSLAQSSAMRAYCR</sequence>
<accession>A0A2N3VHS4</accession>
<proteinExistence type="predicted"/>
<name>A0A2N3VHS4_9NOCA</name>
<keyword evidence="2" id="KW-1185">Reference proteome</keyword>
<gene>
    <name evidence="1" type="ORF">ATK86_5611</name>
</gene>
<organism evidence="1 2">
    <name type="scientific">Nocardia fluminea</name>
    <dbReference type="NCBI Taxonomy" id="134984"/>
    <lineage>
        <taxon>Bacteria</taxon>
        <taxon>Bacillati</taxon>
        <taxon>Actinomycetota</taxon>
        <taxon>Actinomycetes</taxon>
        <taxon>Mycobacteriales</taxon>
        <taxon>Nocardiaceae</taxon>
        <taxon>Nocardia</taxon>
    </lineage>
</organism>
<dbReference type="Proteomes" id="UP000233766">
    <property type="component" value="Unassembled WGS sequence"/>
</dbReference>
<dbReference type="RefSeq" id="WP_101466939.1">
    <property type="nucleotide sequence ID" value="NZ_PJMW01000002.1"/>
</dbReference>